<evidence type="ECO:0000313" key="2">
    <source>
        <dbReference type="Proteomes" id="UP000034917"/>
    </source>
</evidence>
<gene>
    <name evidence="1" type="ORF">US40_C0006G0027</name>
</gene>
<dbReference type="AlphaFoldDB" id="A0A0G0GHY9"/>
<proteinExistence type="predicted"/>
<reference evidence="1 2" key="1">
    <citation type="journal article" date="2015" name="Nature">
        <title>rRNA introns, odd ribosomes, and small enigmatic genomes across a large radiation of phyla.</title>
        <authorList>
            <person name="Brown C.T."/>
            <person name="Hug L.A."/>
            <person name="Thomas B.C."/>
            <person name="Sharon I."/>
            <person name="Castelle C.J."/>
            <person name="Singh A."/>
            <person name="Wilkins M.J."/>
            <person name="Williams K.H."/>
            <person name="Banfield J.F."/>
        </authorList>
    </citation>
    <scope>NUCLEOTIDE SEQUENCE [LARGE SCALE GENOMIC DNA]</scope>
</reference>
<evidence type="ECO:0000313" key="1">
    <source>
        <dbReference type="EMBL" id="KKQ25710.1"/>
    </source>
</evidence>
<name>A0A0G0GHY9_9BACT</name>
<comment type="caution">
    <text evidence="1">The sequence shown here is derived from an EMBL/GenBank/DDBJ whole genome shotgun (WGS) entry which is preliminary data.</text>
</comment>
<dbReference type="EMBL" id="LBSV01000006">
    <property type="protein sequence ID" value="KKQ25710.1"/>
    <property type="molecule type" value="Genomic_DNA"/>
</dbReference>
<protein>
    <submittedName>
        <fullName evidence="1">Uncharacterized protein</fullName>
    </submittedName>
</protein>
<organism evidence="1 2">
    <name type="scientific">Candidatus Roizmanbacteria bacterium GW2011_GWC2_37_13</name>
    <dbReference type="NCBI Taxonomy" id="1618486"/>
    <lineage>
        <taxon>Bacteria</taxon>
        <taxon>Candidatus Roizmaniibacteriota</taxon>
    </lineage>
</organism>
<accession>A0A0G0GHY9</accession>
<sequence length="234" mass="26770">MSKRIEAIVQMVKKSENEPIELSKLFSEAEAHLTAFQYKTKGFEHRGLYNREVVEFLKLSFPDIKDFDRFLDLLTNLGLKRGIMNKDFFTDAYILFDLNKSGFMLIQQSMQLTSLARNDFCLAYTIEAGKPTLRTSGIKNGRLISSEYTFNPTDEAYIRTALNVGVEKNEMADYEIKPIALEKFLKNPDSILFSEKMRSKAGKKDWILSLGNKPVPNLTYLIGFPNIPQKVATN</sequence>
<dbReference type="Proteomes" id="UP000034917">
    <property type="component" value="Unassembled WGS sequence"/>
</dbReference>